<keyword evidence="8" id="KW-1185">Reference proteome</keyword>
<dbReference type="Pfam" id="PF03308">
    <property type="entry name" value="MeaB"/>
    <property type="match status" value="1"/>
</dbReference>
<dbReference type="NCBIfam" id="TIGR00750">
    <property type="entry name" value="lao"/>
    <property type="match status" value="1"/>
</dbReference>
<dbReference type="PANTHER" id="PTHR43087:SF1">
    <property type="entry name" value="LAO_AO TRANSPORT SYSTEM ATPASE"/>
    <property type="match status" value="1"/>
</dbReference>
<keyword evidence="3" id="KW-0378">Hydrolase</keyword>
<organism evidence="7 8">
    <name type="scientific">Nocardioides pocheonensis</name>
    <dbReference type="NCBI Taxonomy" id="661485"/>
    <lineage>
        <taxon>Bacteria</taxon>
        <taxon>Bacillati</taxon>
        <taxon>Actinomycetota</taxon>
        <taxon>Actinomycetes</taxon>
        <taxon>Propionibacteriales</taxon>
        <taxon>Nocardioidaceae</taxon>
        <taxon>Nocardioides</taxon>
    </lineage>
</organism>
<proteinExistence type="inferred from homology"/>
<dbReference type="GO" id="GO:0003924">
    <property type="term" value="F:GTPase activity"/>
    <property type="evidence" value="ECO:0007669"/>
    <property type="project" value="InterPro"/>
</dbReference>
<dbReference type="RefSeq" id="WP_123225213.1">
    <property type="nucleotide sequence ID" value="NZ_RJSF01000048.1"/>
</dbReference>
<evidence type="ECO:0000256" key="4">
    <source>
        <dbReference type="ARBA" id="ARBA00023134"/>
    </source>
</evidence>
<keyword evidence="5" id="KW-0143">Chaperone</keyword>
<dbReference type="GO" id="GO:0005525">
    <property type="term" value="F:GTP binding"/>
    <property type="evidence" value="ECO:0007669"/>
    <property type="project" value="UniProtKB-KW"/>
</dbReference>
<dbReference type="OrthoDB" id="9778292at2"/>
<dbReference type="EMBL" id="RJSF01000048">
    <property type="protein sequence ID" value="RNM11524.1"/>
    <property type="molecule type" value="Genomic_DNA"/>
</dbReference>
<evidence type="ECO:0000256" key="3">
    <source>
        <dbReference type="ARBA" id="ARBA00022801"/>
    </source>
</evidence>
<evidence type="ECO:0000259" key="6">
    <source>
        <dbReference type="SMART" id="SM00382"/>
    </source>
</evidence>
<dbReference type="Proteomes" id="UP000279994">
    <property type="component" value="Unassembled WGS sequence"/>
</dbReference>
<dbReference type="PANTHER" id="PTHR43087">
    <property type="entry name" value="LYSINE/ARGININE/ORNITHINE TRANSPORT SYSTEM KINASE"/>
    <property type="match status" value="1"/>
</dbReference>
<sequence length="328" mass="34409">MSTRRRSTADVPGLVEKARAGDARSVARLISLVEDASPLLREVMAGLGKAAAERTDGGAHIVGITGSPGVGKSTSTNALVGALRKQGKRVGVLAVDPSSPFSGGALLGDRIRMQDHALDPEVYIRSMASRGHLGGLSWAAPQALRVLDAAGCDVILVETVGVGQSEVEIASMADTTLVLLAPGMGDGIQAAKAGILEIGDVYVINKADRDGADQVRRELRSMLSLAERPEGAWKPEIVKTVAMTGEGVDDVIAALDAHLAHLRSSGQLEARRLRRAREEIEAIAVTSLRERWGDVHARTELDDLAEQVVAGRTDPYAAADELLAGIGD</sequence>
<dbReference type="InterPro" id="IPR027417">
    <property type="entry name" value="P-loop_NTPase"/>
</dbReference>
<dbReference type="CDD" id="cd03114">
    <property type="entry name" value="MMAA-like"/>
    <property type="match status" value="1"/>
</dbReference>
<keyword evidence="2" id="KW-0547">Nucleotide-binding</keyword>
<dbReference type="Gene3D" id="3.40.50.300">
    <property type="entry name" value="P-loop containing nucleotide triphosphate hydrolases"/>
    <property type="match status" value="1"/>
</dbReference>
<dbReference type="SUPFAM" id="SSF52540">
    <property type="entry name" value="P-loop containing nucleoside triphosphate hydrolases"/>
    <property type="match status" value="1"/>
</dbReference>
<dbReference type="SMART" id="SM00382">
    <property type="entry name" value="AAA"/>
    <property type="match status" value="1"/>
</dbReference>
<comment type="caution">
    <text evidence="7">The sequence shown here is derived from an EMBL/GenBank/DDBJ whole genome shotgun (WGS) entry which is preliminary data.</text>
</comment>
<evidence type="ECO:0000256" key="2">
    <source>
        <dbReference type="ARBA" id="ARBA00022741"/>
    </source>
</evidence>
<reference evidence="7 8" key="1">
    <citation type="submission" date="2018-11" db="EMBL/GenBank/DDBJ databases">
        <authorList>
            <person name="Li F."/>
        </authorList>
    </citation>
    <scope>NUCLEOTIDE SEQUENCE [LARGE SCALE GENOMIC DNA]</scope>
    <source>
        <strain evidence="7 8">Gsoil 818</strain>
    </source>
</reference>
<dbReference type="AlphaFoldDB" id="A0A3N0GGD9"/>
<keyword evidence="4" id="KW-0342">GTP-binding</keyword>
<evidence type="ECO:0000313" key="7">
    <source>
        <dbReference type="EMBL" id="RNM11524.1"/>
    </source>
</evidence>
<dbReference type="InterPro" id="IPR003593">
    <property type="entry name" value="AAA+_ATPase"/>
</dbReference>
<evidence type="ECO:0000313" key="8">
    <source>
        <dbReference type="Proteomes" id="UP000279994"/>
    </source>
</evidence>
<protein>
    <submittedName>
        <fullName evidence="7">Methylmalonyl Co-A mutase-associated GTPase MeaB</fullName>
    </submittedName>
</protein>
<evidence type="ECO:0000256" key="5">
    <source>
        <dbReference type="ARBA" id="ARBA00023186"/>
    </source>
</evidence>
<gene>
    <name evidence="7" type="primary">meaB</name>
    <name evidence="7" type="ORF">EFL26_22720</name>
</gene>
<evidence type="ECO:0000256" key="1">
    <source>
        <dbReference type="ARBA" id="ARBA00009625"/>
    </source>
</evidence>
<accession>A0A3N0GGD9</accession>
<feature type="domain" description="AAA+ ATPase" evidence="6">
    <location>
        <begin position="58"/>
        <end position="274"/>
    </location>
</feature>
<comment type="similarity">
    <text evidence="1">Belongs to the SIMIBI class G3E GTPase family. ArgK/MeaB subfamily.</text>
</comment>
<dbReference type="InterPro" id="IPR005129">
    <property type="entry name" value="GTPase_ArgK"/>
</dbReference>
<dbReference type="InterPro" id="IPR052040">
    <property type="entry name" value="GTPase/Isobutyryl-CoA_mutase"/>
</dbReference>
<name>A0A3N0GGD9_9ACTN</name>